<dbReference type="Gene3D" id="3.90.220.20">
    <property type="entry name" value="DNA methylase specificity domains"/>
    <property type="match status" value="2"/>
</dbReference>
<evidence type="ECO:0000313" key="5">
    <source>
        <dbReference type="EMBL" id="ENH59753.1"/>
    </source>
</evidence>
<evidence type="ECO:0000256" key="3">
    <source>
        <dbReference type="ARBA" id="ARBA00023125"/>
    </source>
</evidence>
<evidence type="ECO:0000259" key="4">
    <source>
        <dbReference type="Pfam" id="PF01420"/>
    </source>
</evidence>
<dbReference type="PANTHER" id="PTHR43140:SF1">
    <property type="entry name" value="TYPE I RESTRICTION ENZYME ECOKI SPECIFICITY SUBUNIT"/>
    <property type="match status" value="1"/>
</dbReference>
<comment type="similarity">
    <text evidence="1">Belongs to the type-I restriction system S methylase family.</text>
</comment>
<dbReference type="AlphaFoldDB" id="N4T984"/>
<proteinExistence type="inferred from homology"/>
<dbReference type="EMBL" id="AOTW01000001">
    <property type="protein sequence ID" value="ENH59753.1"/>
    <property type="molecule type" value="Genomic_DNA"/>
</dbReference>
<dbReference type="Proteomes" id="UP000012243">
    <property type="component" value="Unassembled WGS sequence"/>
</dbReference>
<gene>
    <name evidence="5" type="ORF">HPHPA11_0897</name>
</gene>
<evidence type="ECO:0000256" key="2">
    <source>
        <dbReference type="ARBA" id="ARBA00022747"/>
    </source>
</evidence>
<dbReference type="CDD" id="cd17281">
    <property type="entry name" value="RMtype1_S_HpyAXIII_TRD1-CR1_like"/>
    <property type="match status" value="1"/>
</dbReference>
<accession>N4T984</accession>
<feature type="domain" description="Type I restriction modification DNA specificity" evidence="4">
    <location>
        <begin position="235"/>
        <end position="422"/>
    </location>
</feature>
<dbReference type="InterPro" id="IPR000055">
    <property type="entry name" value="Restrct_endonuc_typeI_TRD"/>
</dbReference>
<protein>
    <submittedName>
        <fullName evidence="5">Type I restriction modification DNA specificity domain protein</fullName>
    </submittedName>
</protein>
<name>N4T984_HELPX</name>
<comment type="caution">
    <text evidence="5">The sequence shown here is derived from an EMBL/GenBank/DDBJ whole genome shotgun (WGS) entry which is preliminary data.</text>
</comment>
<sequence>MNHIEQLLQTLAPKGVEFKTLEEVFEIKNGYTPSKNNPEFWKNGTIPWFRMEDIRENGRILKDSIQHITPKALKGKKLFPKNSIIISTTATIGEHALLIVDSLANQQFTFLSKKANCNLALDMKFFFYQCFLLGEWCKKNINVSGFASVDMTAFKKYKFPIPPLEIQQEIVKILDAFTELNTELNTELKARKKQYQYYQNMLLDFNDINQNHKDAKMSAKPYPKRLKTLLQTLAPKGVEFRKLGDIGEFYGGLVGKSKKSFSQGNKFYVPYINVFNNPQLDLNALESVQIGDKEKQNTIQLGDVLFTGSSENLEDCAMSCVVTQKIEKDIYLNSFCFGFRFFDKNLFNPSFLKHFLRDYNFRKNISKVANGVTRFNVSKQLLSKITIPIPPLEIQQEIVKILDQFSLLTTDLLAGIPAEIEARKKQYEYYREKLLTFKPLTPNKEVKKC</sequence>
<feature type="domain" description="Type I restriction modification DNA specificity" evidence="4">
    <location>
        <begin position="13"/>
        <end position="190"/>
    </location>
</feature>
<dbReference type="PANTHER" id="PTHR43140">
    <property type="entry name" value="TYPE-1 RESTRICTION ENZYME ECOKI SPECIFICITY PROTEIN"/>
    <property type="match status" value="1"/>
</dbReference>
<dbReference type="GO" id="GO:0003677">
    <property type="term" value="F:DNA binding"/>
    <property type="evidence" value="ECO:0007669"/>
    <property type="project" value="UniProtKB-KW"/>
</dbReference>
<keyword evidence="3" id="KW-0238">DNA-binding</keyword>
<evidence type="ECO:0000256" key="1">
    <source>
        <dbReference type="ARBA" id="ARBA00010923"/>
    </source>
</evidence>
<dbReference type="InterPro" id="IPR051212">
    <property type="entry name" value="Type-I_RE_S_subunit"/>
</dbReference>
<dbReference type="PATRIC" id="fig|992035.3.peg.877"/>
<dbReference type="GO" id="GO:0009307">
    <property type="term" value="P:DNA restriction-modification system"/>
    <property type="evidence" value="ECO:0007669"/>
    <property type="project" value="UniProtKB-KW"/>
</dbReference>
<dbReference type="SUPFAM" id="SSF116734">
    <property type="entry name" value="DNA methylase specificity domain"/>
    <property type="match status" value="2"/>
</dbReference>
<reference evidence="5 6" key="1">
    <citation type="submission" date="2013-02" db="EMBL/GenBank/DDBJ databases">
        <title>Comparative Sequence Analysis of H. pylori Isolates.</title>
        <authorList>
            <person name="Blanchard T.G."/>
            <person name="Czinn S.J."/>
            <person name="McCracken C.M."/>
            <person name="Abolude K.A."/>
            <person name="Shefchek K.S."/>
            <person name="Maroo A.M."/>
            <person name="Santana-Cruz I.S."/>
            <person name="Tallon L.J."/>
            <person name="Ficke F.W.F."/>
        </authorList>
    </citation>
    <scope>NUCLEOTIDE SEQUENCE [LARGE SCALE GENOMIC DNA]</scope>
    <source>
        <strain evidence="5 6">Hp A-11</strain>
    </source>
</reference>
<dbReference type="InterPro" id="IPR044946">
    <property type="entry name" value="Restrct_endonuc_typeI_TRD_sf"/>
</dbReference>
<keyword evidence="2" id="KW-0680">Restriction system</keyword>
<dbReference type="RefSeq" id="WP_003015252.1">
    <property type="nucleotide sequence ID" value="NZ_AOTW01000001.1"/>
</dbReference>
<organism evidence="5 6">
    <name type="scientific">Helicobacter pylori Hp A-11</name>
    <dbReference type="NCBI Taxonomy" id="992035"/>
    <lineage>
        <taxon>Bacteria</taxon>
        <taxon>Pseudomonadati</taxon>
        <taxon>Campylobacterota</taxon>
        <taxon>Epsilonproteobacteria</taxon>
        <taxon>Campylobacterales</taxon>
        <taxon>Helicobacteraceae</taxon>
        <taxon>Helicobacter</taxon>
    </lineage>
</organism>
<evidence type="ECO:0000313" key="6">
    <source>
        <dbReference type="Proteomes" id="UP000012243"/>
    </source>
</evidence>
<dbReference type="Pfam" id="PF01420">
    <property type="entry name" value="Methylase_S"/>
    <property type="match status" value="2"/>
</dbReference>